<dbReference type="Proteomes" id="UP000799640">
    <property type="component" value="Unassembled WGS sequence"/>
</dbReference>
<sequence length="369" mass="42120">MCRAYIKSYACGHTDWNSHYMFFCTRLYNEIIRINDPGECNSSHQDKNTAPWSEPSSELTNRTPTPPYLPFRPAPRCQPDAPRELWHDEGVCPRCEERTRMQMLWWERGNEEWAVRWRPGCHQAECGCACGRRPVQARWLLPSENKLFLRAGVPLSIGMPKTFFRYPESEFKADGVNLPSKNPPMSIRQGRHLHLFNATTLPEADLGIDLVLEVESSSVPLLHIACNRFFARTTYQDFVTKLGRKYGLAIYPCSHKQLNGPDLNGPVCHPLECDAVIEKCVGMAADAQKRVWKKEKGAWRHGCDPTEHVLALLQMCVEDRHEEGLSMRLPVKTAETVKRVAAERRVLIFRSHTSSEAHHLNQAVTEACG</sequence>
<accession>A0A6G1I7C5</accession>
<organism evidence="2 3">
    <name type="scientific">Trichodelitschia bisporula</name>
    <dbReference type="NCBI Taxonomy" id="703511"/>
    <lineage>
        <taxon>Eukaryota</taxon>
        <taxon>Fungi</taxon>
        <taxon>Dikarya</taxon>
        <taxon>Ascomycota</taxon>
        <taxon>Pezizomycotina</taxon>
        <taxon>Dothideomycetes</taxon>
        <taxon>Dothideomycetes incertae sedis</taxon>
        <taxon>Phaeotrichales</taxon>
        <taxon>Phaeotrichaceae</taxon>
        <taxon>Trichodelitschia</taxon>
    </lineage>
</organism>
<proteinExistence type="predicted"/>
<evidence type="ECO:0000313" key="3">
    <source>
        <dbReference type="Proteomes" id="UP000799640"/>
    </source>
</evidence>
<protein>
    <submittedName>
        <fullName evidence="2">Uncharacterized protein</fullName>
    </submittedName>
</protein>
<reference evidence="2" key="1">
    <citation type="journal article" date="2020" name="Stud. Mycol.">
        <title>101 Dothideomycetes genomes: a test case for predicting lifestyles and emergence of pathogens.</title>
        <authorList>
            <person name="Haridas S."/>
            <person name="Albert R."/>
            <person name="Binder M."/>
            <person name="Bloem J."/>
            <person name="Labutti K."/>
            <person name="Salamov A."/>
            <person name="Andreopoulos B."/>
            <person name="Baker S."/>
            <person name="Barry K."/>
            <person name="Bills G."/>
            <person name="Bluhm B."/>
            <person name="Cannon C."/>
            <person name="Castanera R."/>
            <person name="Culley D."/>
            <person name="Daum C."/>
            <person name="Ezra D."/>
            <person name="Gonzalez J."/>
            <person name="Henrissat B."/>
            <person name="Kuo A."/>
            <person name="Liang C."/>
            <person name="Lipzen A."/>
            <person name="Lutzoni F."/>
            <person name="Magnuson J."/>
            <person name="Mondo S."/>
            <person name="Nolan M."/>
            <person name="Ohm R."/>
            <person name="Pangilinan J."/>
            <person name="Park H.-J."/>
            <person name="Ramirez L."/>
            <person name="Alfaro M."/>
            <person name="Sun H."/>
            <person name="Tritt A."/>
            <person name="Yoshinaga Y."/>
            <person name="Zwiers L.-H."/>
            <person name="Turgeon B."/>
            <person name="Goodwin S."/>
            <person name="Spatafora J."/>
            <person name="Crous P."/>
            <person name="Grigoriev I."/>
        </authorList>
    </citation>
    <scope>NUCLEOTIDE SEQUENCE</scope>
    <source>
        <strain evidence="2">CBS 262.69</strain>
    </source>
</reference>
<evidence type="ECO:0000313" key="2">
    <source>
        <dbReference type="EMBL" id="KAF2404091.1"/>
    </source>
</evidence>
<gene>
    <name evidence="2" type="ORF">EJ06DRAFT_518590</name>
</gene>
<dbReference type="AlphaFoldDB" id="A0A6G1I7C5"/>
<keyword evidence="3" id="KW-1185">Reference proteome</keyword>
<feature type="compositionally biased region" description="Polar residues" evidence="1">
    <location>
        <begin position="40"/>
        <end position="63"/>
    </location>
</feature>
<feature type="region of interest" description="Disordered" evidence="1">
    <location>
        <begin position="40"/>
        <end position="66"/>
    </location>
</feature>
<name>A0A6G1I7C5_9PEZI</name>
<evidence type="ECO:0000256" key="1">
    <source>
        <dbReference type="SAM" id="MobiDB-lite"/>
    </source>
</evidence>
<dbReference type="EMBL" id="ML996688">
    <property type="protein sequence ID" value="KAF2404091.1"/>
    <property type="molecule type" value="Genomic_DNA"/>
</dbReference>